<feature type="region of interest" description="Disordered" evidence="1">
    <location>
        <begin position="190"/>
        <end position="211"/>
    </location>
</feature>
<protein>
    <submittedName>
        <fullName evidence="2">Uncharacterized protein</fullName>
    </submittedName>
</protein>
<organism evidence="2 3">
    <name type="scientific">Planoprotostelium fungivorum</name>
    <dbReference type="NCBI Taxonomy" id="1890364"/>
    <lineage>
        <taxon>Eukaryota</taxon>
        <taxon>Amoebozoa</taxon>
        <taxon>Evosea</taxon>
        <taxon>Variosea</taxon>
        <taxon>Cavosteliida</taxon>
        <taxon>Cavosteliaceae</taxon>
        <taxon>Planoprotostelium</taxon>
    </lineage>
</organism>
<gene>
    <name evidence="2" type="ORF">PROFUN_01880</name>
</gene>
<evidence type="ECO:0000256" key="1">
    <source>
        <dbReference type="SAM" id="MobiDB-lite"/>
    </source>
</evidence>
<comment type="caution">
    <text evidence="2">The sequence shown here is derived from an EMBL/GenBank/DDBJ whole genome shotgun (WGS) entry which is preliminary data.</text>
</comment>
<dbReference type="EMBL" id="MDYQ01000005">
    <property type="protein sequence ID" value="PRP89160.1"/>
    <property type="molecule type" value="Genomic_DNA"/>
</dbReference>
<dbReference type="AlphaFoldDB" id="A0A2P6NYY9"/>
<feature type="region of interest" description="Disordered" evidence="1">
    <location>
        <begin position="125"/>
        <end position="151"/>
    </location>
</feature>
<accession>A0A2P6NYY9</accession>
<evidence type="ECO:0000313" key="3">
    <source>
        <dbReference type="Proteomes" id="UP000241769"/>
    </source>
</evidence>
<dbReference type="Proteomes" id="UP000241769">
    <property type="component" value="Unassembled WGS sequence"/>
</dbReference>
<name>A0A2P6NYY9_9EUKA</name>
<evidence type="ECO:0000313" key="2">
    <source>
        <dbReference type="EMBL" id="PRP89160.1"/>
    </source>
</evidence>
<proteinExistence type="predicted"/>
<dbReference type="InParanoid" id="A0A2P6NYY9"/>
<keyword evidence="3" id="KW-1185">Reference proteome</keyword>
<reference evidence="2 3" key="1">
    <citation type="journal article" date="2018" name="Genome Biol. Evol.">
        <title>Multiple Roots of Fruiting Body Formation in Amoebozoa.</title>
        <authorList>
            <person name="Hillmann F."/>
            <person name="Forbes G."/>
            <person name="Novohradska S."/>
            <person name="Ferling I."/>
            <person name="Riege K."/>
            <person name="Groth M."/>
            <person name="Westermann M."/>
            <person name="Marz M."/>
            <person name="Spaller T."/>
            <person name="Winckler T."/>
            <person name="Schaap P."/>
            <person name="Glockner G."/>
        </authorList>
    </citation>
    <scope>NUCLEOTIDE SEQUENCE [LARGE SCALE GENOMIC DNA]</scope>
    <source>
        <strain evidence="2 3">Jena</strain>
    </source>
</reference>
<sequence>MSNRIRMPKQTNLECPLPEVFRGPTELFPTIAIARTREFHVWVKYTPGIDARGTLSSDKSRLFVTMQQRKTILKANGVLRGRPRLNKKISIQGHLYLWLAFEYAPTPVQKEIECVDLSIEPHDKKQRNSIVGRPNSDVRLLPSSRGHSQITTSNRIATSHSLRNVMQTPAPPVEEEEYNPVYDYMQMLSTEGESSPTPPEPEDPSPSKMEDTLRDEKVVVPPQTPAHPMTEIIPPTEDILSYLDRSVSPIDLAQHGRWTSYLEHFYQGKSDWDESDFMQLQAITRQPFKKIEHWLQKRKSGDYTCKEPRITDTQYVILCRAYHHGGGYKIPKGERDALVKVLGVPEKKIATFSADHWKSCRCLNVPGSLMPL</sequence>